<sequence>MALEKGRYCVTGAGGFLASWVVKLPLSKDSIVHRTLKDPCMYPLSKHFPFFLSTVCTCSDYYSIDHRTSKLYHLTLLLLLLWIIQQVVPFNIAAIAAMDNSASCTIQYCCARCTIQYCCCTIQYCCYGKFSKLYHLILLRTLYHSILLLWKIQQVVPFNIAVENSAVVIRNNFVASPTSLFHQYTFTAWDSSLVKTYTLDSSHRIYKQTSSMTKKILIERSIIIEVGLRGVKAGFVLIYTASKDMAGEATDQKEKVCVTGAGGFTASWVVNLLLSRDYVVHGTVRQPGDSKYAYLNKLEKASVNLKLFKADLLDYDSLLLAIEGCSGVFHVASPAFLEPAIKGTLNVLKACKKAKVKRVVVVSSIAAVVMNPEWPKDQVKDETCWSVPEYMKTTKKWYYLSKTEAEREALEFGKRKGLEVVTVCPSLILGPMLQPTRNCSSFLIAMTIIGDLESLPFNYWAFVDVRDLADALLLAYNKPEAAGERYICNSHSYGIRDVVEKYLRPTYPDYKYPKNLTHAEEEVQHLSSEKLQKLGWTFRPVEETLNDSIESYRKAGIVG</sequence>
<keyword evidence="9" id="KW-1185">Reference proteome</keyword>
<accession>A0A498JNT3</accession>
<keyword evidence="6" id="KW-0812">Transmembrane</keyword>
<feature type="domain" description="NAD-dependent epimerase/dehydratase" evidence="7">
    <location>
        <begin position="256"/>
        <end position="485"/>
    </location>
</feature>
<comment type="similarity">
    <text evidence="3">Belongs to the NAD(P)-dependent epimerase/dehydratase family. Dihydroflavonol-4-reductase subfamily.</text>
</comment>
<dbReference type="Proteomes" id="UP000290289">
    <property type="component" value="Chromosome 6"/>
</dbReference>
<dbReference type="Gene3D" id="3.40.50.720">
    <property type="entry name" value="NAD(P)-binding Rossmann-like Domain"/>
    <property type="match status" value="1"/>
</dbReference>
<dbReference type="CDD" id="cd08958">
    <property type="entry name" value="FR_SDR_e"/>
    <property type="match status" value="1"/>
</dbReference>
<dbReference type="GO" id="GO:0016616">
    <property type="term" value="F:oxidoreductase activity, acting on the CH-OH group of donors, NAD or NADP as acceptor"/>
    <property type="evidence" value="ECO:0007669"/>
    <property type="project" value="TreeGrafter"/>
</dbReference>
<evidence type="ECO:0000256" key="1">
    <source>
        <dbReference type="ARBA" id="ARBA00022857"/>
    </source>
</evidence>
<reference evidence="8 9" key="1">
    <citation type="submission" date="2018-10" db="EMBL/GenBank/DDBJ databases">
        <title>A high-quality apple genome assembly.</title>
        <authorList>
            <person name="Hu J."/>
        </authorList>
    </citation>
    <scope>NUCLEOTIDE SEQUENCE [LARGE SCALE GENOMIC DNA]</scope>
    <source>
        <strain evidence="9">cv. HFTH1</strain>
        <tissue evidence="8">Young leaf</tissue>
    </source>
</reference>
<dbReference type="AlphaFoldDB" id="A0A498JNT3"/>
<feature type="transmembrane region" description="Helical" evidence="6">
    <location>
        <begin position="76"/>
        <end position="98"/>
    </location>
</feature>
<gene>
    <name evidence="8" type="ORF">DVH24_009597</name>
</gene>
<keyword evidence="1" id="KW-0521">NADP</keyword>
<evidence type="ECO:0000256" key="2">
    <source>
        <dbReference type="ARBA" id="ARBA00023002"/>
    </source>
</evidence>
<keyword evidence="2" id="KW-0560">Oxidoreductase</keyword>
<keyword evidence="6" id="KW-0472">Membrane</keyword>
<dbReference type="EMBL" id="RDQH01000332">
    <property type="protein sequence ID" value="RXH96755.1"/>
    <property type="molecule type" value="Genomic_DNA"/>
</dbReference>
<evidence type="ECO:0000256" key="4">
    <source>
        <dbReference type="ARBA" id="ARBA00073224"/>
    </source>
</evidence>
<name>A0A498JNT3_MALDO</name>
<dbReference type="FunFam" id="3.40.50.720:FF:000085">
    <property type="entry name" value="Dihydroflavonol reductase"/>
    <property type="match status" value="1"/>
</dbReference>
<dbReference type="PANTHER" id="PTHR10366">
    <property type="entry name" value="NAD DEPENDENT EPIMERASE/DEHYDRATASE"/>
    <property type="match status" value="1"/>
</dbReference>
<evidence type="ECO:0000313" key="9">
    <source>
        <dbReference type="Proteomes" id="UP000290289"/>
    </source>
</evidence>
<protein>
    <recommendedName>
        <fullName evidence="4">Bifunctional dihydroflavonol 4-reductase/flavanone 4-reductase</fullName>
    </recommendedName>
    <alternativeName>
        <fullName evidence="5">Dihydroflavonol 4-reductase</fullName>
    </alternativeName>
</protein>
<dbReference type="InterPro" id="IPR036291">
    <property type="entry name" value="NAD(P)-bd_dom_sf"/>
</dbReference>
<proteinExistence type="inferred from homology"/>
<dbReference type="STRING" id="3750.A0A498JNT3"/>
<evidence type="ECO:0000259" key="7">
    <source>
        <dbReference type="Pfam" id="PF01370"/>
    </source>
</evidence>
<keyword evidence="6" id="KW-1133">Transmembrane helix</keyword>
<dbReference type="PANTHER" id="PTHR10366:SF776">
    <property type="entry name" value="NAD(P)-BINDING ROSSMANN-FOLD SUPERFAMILY PROTEIN"/>
    <property type="match status" value="1"/>
</dbReference>
<dbReference type="Pfam" id="PF01370">
    <property type="entry name" value="Epimerase"/>
    <property type="match status" value="1"/>
</dbReference>
<dbReference type="InterPro" id="IPR001509">
    <property type="entry name" value="Epimerase_deHydtase"/>
</dbReference>
<evidence type="ECO:0000313" key="8">
    <source>
        <dbReference type="EMBL" id="RXH96755.1"/>
    </source>
</evidence>
<comment type="caution">
    <text evidence="8">The sequence shown here is derived from an EMBL/GenBank/DDBJ whole genome shotgun (WGS) entry which is preliminary data.</text>
</comment>
<organism evidence="8 9">
    <name type="scientific">Malus domestica</name>
    <name type="common">Apple</name>
    <name type="synonym">Pyrus malus</name>
    <dbReference type="NCBI Taxonomy" id="3750"/>
    <lineage>
        <taxon>Eukaryota</taxon>
        <taxon>Viridiplantae</taxon>
        <taxon>Streptophyta</taxon>
        <taxon>Embryophyta</taxon>
        <taxon>Tracheophyta</taxon>
        <taxon>Spermatophyta</taxon>
        <taxon>Magnoliopsida</taxon>
        <taxon>eudicotyledons</taxon>
        <taxon>Gunneridae</taxon>
        <taxon>Pentapetalae</taxon>
        <taxon>rosids</taxon>
        <taxon>fabids</taxon>
        <taxon>Rosales</taxon>
        <taxon>Rosaceae</taxon>
        <taxon>Amygdaloideae</taxon>
        <taxon>Maleae</taxon>
        <taxon>Malus</taxon>
    </lineage>
</organism>
<evidence type="ECO:0000256" key="3">
    <source>
        <dbReference type="ARBA" id="ARBA00023445"/>
    </source>
</evidence>
<dbReference type="SUPFAM" id="SSF51735">
    <property type="entry name" value="NAD(P)-binding Rossmann-fold domains"/>
    <property type="match status" value="1"/>
</dbReference>
<evidence type="ECO:0000256" key="5">
    <source>
        <dbReference type="ARBA" id="ARBA00076960"/>
    </source>
</evidence>
<evidence type="ECO:0000256" key="6">
    <source>
        <dbReference type="SAM" id="Phobius"/>
    </source>
</evidence>
<dbReference type="InterPro" id="IPR050425">
    <property type="entry name" value="NAD(P)_dehydrat-like"/>
</dbReference>